<dbReference type="Gene3D" id="3.30.390.30">
    <property type="match status" value="1"/>
</dbReference>
<dbReference type="Pfam" id="PF07992">
    <property type="entry name" value="Pyr_redox_2"/>
    <property type="match status" value="1"/>
</dbReference>
<dbReference type="RefSeq" id="WP_109303263.1">
    <property type="nucleotide sequence ID" value="NZ_QFWG01000002.1"/>
</dbReference>
<evidence type="ECO:0000256" key="3">
    <source>
        <dbReference type="ARBA" id="ARBA00022827"/>
    </source>
</evidence>
<evidence type="ECO:0000259" key="6">
    <source>
        <dbReference type="Pfam" id="PF14759"/>
    </source>
</evidence>
<protein>
    <submittedName>
        <fullName evidence="7">Assimilatory nitrite reductase subunit</fullName>
    </submittedName>
</protein>
<gene>
    <name evidence="7" type="ORF">CAY35_03230</name>
</gene>
<dbReference type="InterPro" id="IPR050446">
    <property type="entry name" value="FAD-oxidoreductase/Apoptosis"/>
</dbReference>
<evidence type="ECO:0000313" key="8">
    <source>
        <dbReference type="Proteomes" id="UP000245514"/>
    </source>
</evidence>
<dbReference type="PANTHER" id="PTHR43557:SF2">
    <property type="entry name" value="RIESKE DOMAIN-CONTAINING PROTEIN-RELATED"/>
    <property type="match status" value="1"/>
</dbReference>
<name>A0ABX5L7T3_9MICC</name>
<keyword evidence="2" id="KW-0285">Flavoprotein</keyword>
<evidence type="ECO:0000313" key="7">
    <source>
        <dbReference type="EMBL" id="PWI28449.1"/>
    </source>
</evidence>
<comment type="caution">
    <text evidence="7">The sequence shown here is derived from an EMBL/GenBank/DDBJ whole genome shotgun (WGS) entry which is preliminary data.</text>
</comment>
<feature type="domain" description="FAD/NAD(P)-binding" evidence="5">
    <location>
        <begin position="5"/>
        <end position="316"/>
    </location>
</feature>
<comment type="cofactor">
    <cofactor evidence="1">
        <name>FAD</name>
        <dbReference type="ChEBI" id="CHEBI:57692"/>
    </cofactor>
</comment>
<dbReference type="InterPro" id="IPR036188">
    <property type="entry name" value="FAD/NAD-bd_sf"/>
</dbReference>
<evidence type="ECO:0000256" key="4">
    <source>
        <dbReference type="ARBA" id="ARBA00023002"/>
    </source>
</evidence>
<evidence type="ECO:0000256" key="2">
    <source>
        <dbReference type="ARBA" id="ARBA00022630"/>
    </source>
</evidence>
<dbReference type="SUPFAM" id="SSF51905">
    <property type="entry name" value="FAD/NAD(P)-binding domain"/>
    <property type="match status" value="1"/>
</dbReference>
<dbReference type="EMBL" id="QFWG01000002">
    <property type="protein sequence ID" value="PWI28449.1"/>
    <property type="molecule type" value="Genomic_DNA"/>
</dbReference>
<dbReference type="Pfam" id="PF14759">
    <property type="entry name" value="Reductase_C"/>
    <property type="match status" value="1"/>
</dbReference>
<dbReference type="InterPro" id="IPR023753">
    <property type="entry name" value="FAD/NAD-binding_dom"/>
</dbReference>
<keyword evidence="4" id="KW-0560">Oxidoreductase</keyword>
<evidence type="ECO:0000256" key="1">
    <source>
        <dbReference type="ARBA" id="ARBA00001974"/>
    </source>
</evidence>
<dbReference type="InterPro" id="IPR016156">
    <property type="entry name" value="FAD/NAD-linked_Rdtase_dimer_sf"/>
</dbReference>
<dbReference type="Proteomes" id="UP000245514">
    <property type="component" value="Unassembled WGS sequence"/>
</dbReference>
<reference evidence="7 8" key="1">
    <citation type="submission" date="2018-05" db="EMBL/GenBank/DDBJ databases">
        <title>Draft Genome Sequence of Arthrobacter cumminsii IME1328, Isolated from a Patient Who Suffered from Foot Ulcers in China.</title>
        <authorList>
            <person name="Li M."/>
            <person name="Jiang Z."/>
            <person name="Sun Q."/>
            <person name="Tong Y."/>
        </authorList>
    </citation>
    <scope>NUCLEOTIDE SEQUENCE [LARGE SCALE GENOMIC DNA]</scope>
    <source>
        <strain evidence="7 8">IME1328</strain>
    </source>
</reference>
<keyword evidence="3" id="KW-0274">FAD</keyword>
<sequence>MAVGSVAIVGGGVAGFTVAQELRSRGFDGEITMVEPGGLPYDRPPLSKDYLLGAQTLEQIQFQPREWFVENRVTLIEDSAVAVDAPAAGSANDQPTVRLSNGDAVAADRIVLATGGAARKLPVPGGELPEVLELRTRADADRLRDSVGEGTRIVVVGAGLIGAEAASTLLALGADVTLVEPAQPPLVPAVGPVLAEYLHAMHAERGIDVIQSAPARIEVGGTELDGAEIDGAERVVTLTDGTQLRAGQVLVGIGITPNTALAEAMGLEVNDGVVVDERQQTSNPAVFAVGDAARMRTADGELLPRAEHWENAMHSGARAAAAILGQDIPQQGAPWFWSDRHGVHVEGVGSLAPQPVAHPAPHPEAGAADSAQYIHRFNGDGTPQATFLLNPDGSMAGCAAVDGGMTVRAARRIIDQGIVVPADALADPSVPLRKLARPPRNA</sequence>
<feature type="domain" description="Reductase C-terminal" evidence="6">
    <location>
        <begin position="335"/>
        <end position="436"/>
    </location>
</feature>
<proteinExistence type="predicted"/>
<accession>A0ABX5L7T3</accession>
<organism evidence="7 8">
    <name type="scientific">Pseudoglutamicibacter cumminsii</name>
    <dbReference type="NCBI Taxonomy" id="156979"/>
    <lineage>
        <taxon>Bacteria</taxon>
        <taxon>Bacillati</taxon>
        <taxon>Actinomycetota</taxon>
        <taxon>Actinomycetes</taxon>
        <taxon>Micrococcales</taxon>
        <taxon>Micrococcaceae</taxon>
        <taxon>Pseudoglutamicibacter</taxon>
    </lineage>
</organism>
<evidence type="ECO:0000259" key="5">
    <source>
        <dbReference type="Pfam" id="PF07992"/>
    </source>
</evidence>
<dbReference type="PRINTS" id="PR00411">
    <property type="entry name" value="PNDRDTASEI"/>
</dbReference>
<dbReference type="InterPro" id="IPR028202">
    <property type="entry name" value="Reductase_C"/>
</dbReference>
<keyword evidence="8" id="KW-1185">Reference proteome</keyword>
<dbReference type="PANTHER" id="PTHR43557">
    <property type="entry name" value="APOPTOSIS-INDUCING FACTOR 1"/>
    <property type="match status" value="1"/>
</dbReference>
<dbReference type="SUPFAM" id="SSF55424">
    <property type="entry name" value="FAD/NAD-linked reductases, dimerisation (C-terminal) domain"/>
    <property type="match status" value="1"/>
</dbReference>
<dbReference type="PRINTS" id="PR00368">
    <property type="entry name" value="FADPNR"/>
</dbReference>
<dbReference type="Gene3D" id="3.50.50.60">
    <property type="entry name" value="FAD/NAD(P)-binding domain"/>
    <property type="match status" value="2"/>
</dbReference>